<accession>A0A0E9U9E3</accession>
<protein>
    <submittedName>
        <fullName evidence="1">Uncharacterized protein</fullName>
    </submittedName>
</protein>
<name>A0A0E9U9E3_ANGAN</name>
<organism evidence="1">
    <name type="scientific">Anguilla anguilla</name>
    <name type="common">European freshwater eel</name>
    <name type="synonym">Muraena anguilla</name>
    <dbReference type="NCBI Taxonomy" id="7936"/>
    <lineage>
        <taxon>Eukaryota</taxon>
        <taxon>Metazoa</taxon>
        <taxon>Chordata</taxon>
        <taxon>Craniata</taxon>
        <taxon>Vertebrata</taxon>
        <taxon>Euteleostomi</taxon>
        <taxon>Actinopterygii</taxon>
        <taxon>Neopterygii</taxon>
        <taxon>Teleostei</taxon>
        <taxon>Anguilliformes</taxon>
        <taxon>Anguillidae</taxon>
        <taxon>Anguilla</taxon>
    </lineage>
</organism>
<proteinExistence type="predicted"/>
<sequence length="24" mass="2725">MRPLEPTATTLEKDSNLKLVLLEL</sequence>
<dbReference type="EMBL" id="GBXM01046240">
    <property type="protein sequence ID" value="JAH62337.1"/>
    <property type="molecule type" value="Transcribed_RNA"/>
</dbReference>
<evidence type="ECO:0000313" key="1">
    <source>
        <dbReference type="EMBL" id="JAH62337.1"/>
    </source>
</evidence>
<dbReference type="AlphaFoldDB" id="A0A0E9U9E3"/>
<reference evidence="1" key="2">
    <citation type="journal article" date="2015" name="Fish Shellfish Immunol.">
        <title>Early steps in the European eel (Anguilla anguilla)-Vibrio vulnificus interaction in the gills: Role of the RtxA13 toxin.</title>
        <authorList>
            <person name="Callol A."/>
            <person name="Pajuelo D."/>
            <person name="Ebbesson L."/>
            <person name="Teles M."/>
            <person name="MacKenzie S."/>
            <person name="Amaro C."/>
        </authorList>
    </citation>
    <scope>NUCLEOTIDE SEQUENCE</scope>
</reference>
<reference evidence="1" key="1">
    <citation type="submission" date="2014-11" db="EMBL/GenBank/DDBJ databases">
        <authorList>
            <person name="Amaro Gonzalez C."/>
        </authorList>
    </citation>
    <scope>NUCLEOTIDE SEQUENCE</scope>
</reference>